<evidence type="ECO:0000259" key="10">
    <source>
        <dbReference type="Pfam" id="PF07730"/>
    </source>
</evidence>
<evidence type="ECO:0000256" key="1">
    <source>
        <dbReference type="ARBA" id="ARBA00000085"/>
    </source>
</evidence>
<keyword evidence="9" id="KW-0812">Transmembrane</keyword>
<dbReference type="RefSeq" id="WP_122823636.1">
    <property type="nucleotide sequence ID" value="NZ_CP033325.1"/>
</dbReference>
<evidence type="ECO:0000256" key="2">
    <source>
        <dbReference type="ARBA" id="ARBA00012438"/>
    </source>
</evidence>
<feature type="transmembrane region" description="Helical" evidence="9">
    <location>
        <begin position="156"/>
        <end position="177"/>
    </location>
</feature>
<evidence type="ECO:0000313" key="12">
    <source>
        <dbReference type="Proteomes" id="UP001595955"/>
    </source>
</evidence>
<feature type="transmembrane region" description="Helical" evidence="9">
    <location>
        <begin position="46"/>
        <end position="66"/>
    </location>
</feature>
<evidence type="ECO:0000256" key="9">
    <source>
        <dbReference type="SAM" id="Phobius"/>
    </source>
</evidence>
<dbReference type="Pfam" id="PF07730">
    <property type="entry name" value="HisKA_3"/>
    <property type="match status" value="1"/>
</dbReference>
<keyword evidence="5" id="KW-0547">Nucleotide-binding</keyword>
<keyword evidence="9" id="KW-1133">Transmembrane helix</keyword>
<accession>A0ABV9DAU2</accession>
<dbReference type="InterPro" id="IPR036890">
    <property type="entry name" value="HATPase_C_sf"/>
</dbReference>
<comment type="caution">
    <text evidence="11">The sequence shown here is derived from an EMBL/GenBank/DDBJ whole genome shotgun (WGS) entry which is preliminary data.</text>
</comment>
<sequence length="420" mass="44590">MDVASVVTERRAPWWRTALLVACCAFASLTSLVFSELGQRAEDGGSMLLILVGFFACLLVPLALIWRHRAPYTVALTAVAAGIVLPLGASTALVALASLVGRRRGADVWWTAGAVAVTTTLAAVRDVTAPTMAESLLKSMLGPVGAPPGTVVELNWWVVPVVVSLGMGAALGVGLALRARREARESAREATTVRRTSTRLGDELARQVERERIAREVHDVLGHRLSLLNLHAGALEANARGDADLARSAALVRESAGHSLDDLRSLLAVLRHPMGDEPTDPDLSLVDLQAVIEETVETGVPVSATVYLDRASEAEPALARAVYRIVQEMLTNARKHAPEEQIRLSVVGGPGDGVRIDARNRYLAPSPDRAGAEGDARPGQGLQGIAERAELLGGRLAYGLDDGGRTFRVTVTLPWGAPLR</sequence>
<keyword evidence="3" id="KW-0597">Phosphoprotein</keyword>
<comment type="catalytic activity">
    <reaction evidence="1">
        <text>ATP + protein L-histidine = ADP + protein N-phospho-L-histidine.</text>
        <dbReference type="EC" id="2.7.13.3"/>
    </reaction>
</comment>
<keyword evidence="8" id="KW-0902">Two-component regulatory system</keyword>
<dbReference type="InterPro" id="IPR050482">
    <property type="entry name" value="Sensor_HK_TwoCompSys"/>
</dbReference>
<dbReference type="CDD" id="cd16917">
    <property type="entry name" value="HATPase_UhpB-NarQ-NarX-like"/>
    <property type="match status" value="1"/>
</dbReference>
<dbReference type="Gene3D" id="3.30.565.10">
    <property type="entry name" value="Histidine kinase-like ATPase, C-terminal domain"/>
    <property type="match status" value="1"/>
</dbReference>
<evidence type="ECO:0000256" key="7">
    <source>
        <dbReference type="ARBA" id="ARBA00022840"/>
    </source>
</evidence>
<dbReference type="SUPFAM" id="SSF55874">
    <property type="entry name" value="ATPase domain of HSP90 chaperone/DNA topoisomerase II/histidine kinase"/>
    <property type="match status" value="1"/>
</dbReference>
<dbReference type="EMBL" id="JBHSGF010000006">
    <property type="protein sequence ID" value="MFC4555486.1"/>
    <property type="molecule type" value="Genomic_DNA"/>
</dbReference>
<evidence type="ECO:0000256" key="6">
    <source>
        <dbReference type="ARBA" id="ARBA00022777"/>
    </source>
</evidence>
<feature type="transmembrane region" description="Helical" evidence="9">
    <location>
        <begin position="14"/>
        <end position="34"/>
    </location>
</feature>
<dbReference type="InterPro" id="IPR011712">
    <property type="entry name" value="Sig_transdc_His_kin_sub3_dim/P"/>
</dbReference>
<dbReference type="Gene3D" id="1.20.5.1930">
    <property type="match status" value="1"/>
</dbReference>
<evidence type="ECO:0000313" key="11">
    <source>
        <dbReference type="EMBL" id="MFC4555486.1"/>
    </source>
</evidence>
<name>A0ABV9DAU2_9MICO</name>
<keyword evidence="12" id="KW-1185">Reference proteome</keyword>
<evidence type="ECO:0000256" key="4">
    <source>
        <dbReference type="ARBA" id="ARBA00022679"/>
    </source>
</evidence>
<keyword evidence="4" id="KW-0808">Transferase</keyword>
<reference evidence="12" key="1">
    <citation type="journal article" date="2019" name="Int. J. Syst. Evol. Microbiol.">
        <title>The Global Catalogue of Microorganisms (GCM) 10K type strain sequencing project: providing services to taxonomists for standard genome sequencing and annotation.</title>
        <authorList>
            <consortium name="The Broad Institute Genomics Platform"/>
            <consortium name="The Broad Institute Genome Sequencing Center for Infectious Disease"/>
            <person name="Wu L."/>
            <person name="Ma J."/>
        </authorList>
    </citation>
    <scope>NUCLEOTIDE SEQUENCE [LARGE SCALE GENOMIC DNA]</scope>
    <source>
        <strain evidence="12">JCM 3369</strain>
    </source>
</reference>
<dbReference type="EC" id="2.7.13.3" evidence="2"/>
<protein>
    <recommendedName>
        <fullName evidence="2">histidine kinase</fullName>
        <ecNumber evidence="2">2.7.13.3</ecNumber>
    </recommendedName>
</protein>
<keyword evidence="7" id="KW-0067">ATP-binding</keyword>
<keyword evidence="6 11" id="KW-0418">Kinase</keyword>
<proteinExistence type="predicted"/>
<feature type="transmembrane region" description="Helical" evidence="9">
    <location>
        <begin position="72"/>
        <end position="96"/>
    </location>
</feature>
<evidence type="ECO:0000256" key="5">
    <source>
        <dbReference type="ARBA" id="ARBA00022741"/>
    </source>
</evidence>
<dbReference type="PANTHER" id="PTHR24421">
    <property type="entry name" value="NITRATE/NITRITE SENSOR PROTEIN NARX-RELATED"/>
    <property type="match status" value="1"/>
</dbReference>
<gene>
    <name evidence="11" type="ORF">ACFO3F_09530</name>
</gene>
<dbReference type="GO" id="GO:0016301">
    <property type="term" value="F:kinase activity"/>
    <property type="evidence" value="ECO:0007669"/>
    <property type="project" value="UniProtKB-KW"/>
</dbReference>
<dbReference type="PANTHER" id="PTHR24421:SF10">
    <property type="entry name" value="NITRATE_NITRITE SENSOR PROTEIN NARQ"/>
    <property type="match status" value="1"/>
</dbReference>
<keyword evidence="9" id="KW-0472">Membrane</keyword>
<dbReference type="Proteomes" id="UP001595955">
    <property type="component" value="Unassembled WGS sequence"/>
</dbReference>
<evidence type="ECO:0000256" key="8">
    <source>
        <dbReference type="ARBA" id="ARBA00023012"/>
    </source>
</evidence>
<evidence type="ECO:0000256" key="3">
    <source>
        <dbReference type="ARBA" id="ARBA00022553"/>
    </source>
</evidence>
<organism evidence="11 12">
    <name type="scientific">Georgenia faecalis</name>
    <dbReference type="NCBI Taxonomy" id="2483799"/>
    <lineage>
        <taxon>Bacteria</taxon>
        <taxon>Bacillati</taxon>
        <taxon>Actinomycetota</taxon>
        <taxon>Actinomycetes</taxon>
        <taxon>Micrococcales</taxon>
        <taxon>Bogoriellaceae</taxon>
        <taxon>Georgenia</taxon>
    </lineage>
</organism>
<feature type="domain" description="Signal transduction histidine kinase subgroup 3 dimerisation and phosphoacceptor" evidence="10">
    <location>
        <begin position="209"/>
        <end position="273"/>
    </location>
</feature>